<keyword evidence="2" id="KW-1185">Reference proteome</keyword>
<organism evidence="1 2">
    <name type="scientific">Rhodoferax lacus</name>
    <dbReference type="NCBI Taxonomy" id="2184758"/>
    <lineage>
        <taxon>Bacteria</taxon>
        <taxon>Pseudomonadati</taxon>
        <taxon>Pseudomonadota</taxon>
        <taxon>Betaproteobacteria</taxon>
        <taxon>Burkholderiales</taxon>
        <taxon>Comamonadaceae</taxon>
        <taxon>Rhodoferax</taxon>
    </lineage>
</organism>
<dbReference type="InterPro" id="IPR016155">
    <property type="entry name" value="Mopterin_synth/thiamin_S_b"/>
</dbReference>
<dbReference type="EMBL" id="QFZK01000003">
    <property type="protein sequence ID" value="RFO97593.1"/>
    <property type="molecule type" value="Genomic_DNA"/>
</dbReference>
<dbReference type="Pfam" id="PF02597">
    <property type="entry name" value="ThiS"/>
    <property type="match status" value="1"/>
</dbReference>
<dbReference type="SUPFAM" id="SSF54285">
    <property type="entry name" value="MoaD/ThiS"/>
    <property type="match status" value="1"/>
</dbReference>
<dbReference type="AlphaFoldDB" id="A0A3E1RE82"/>
<proteinExistence type="predicted"/>
<dbReference type="InterPro" id="IPR010035">
    <property type="entry name" value="Thi_S"/>
</dbReference>
<comment type="caution">
    <text evidence="1">The sequence shown here is derived from an EMBL/GenBank/DDBJ whole genome shotgun (WGS) entry which is preliminary data.</text>
</comment>
<evidence type="ECO:0000313" key="2">
    <source>
        <dbReference type="Proteomes" id="UP000260665"/>
    </source>
</evidence>
<name>A0A3E1RE82_9BURK</name>
<dbReference type="InterPro" id="IPR012675">
    <property type="entry name" value="Beta-grasp_dom_sf"/>
</dbReference>
<reference evidence="1 2" key="1">
    <citation type="submission" date="2018-05" db="EMBL/GenBank/DDBJ databases">
        <title>Rhodoferax soyangensis sp.nov., isolated from an oligotrophic freshwater lake.</title>
        <authorList>
            <person name="Park M."/>
        </authorList>
    </citation>
    <scope>NUCLEOTIDE SEQUENCE [LARGE SCALE GENOMIC DNA]</scope>
    <source>
        <strain evidence="1 2">IMCC26218</strain>
    </source>
</reference>
<dbReference type="PANTHER" id="PTHR34472:SF1">
    <property type="entry name" value="SULFUR CARRIER PROTEIN THIS"/>
    <property type="match status" value="1"/>
</dbReference>
<dbReference type="CDD" id="cd00565">
    <property type="entry name" value="Ubl_ThiS"/>
    <property type="match status" value="1"/>
</dbReference>
<sequence length="69" mass="7491">MNPHDIYVNGAPVQTRAAHLQALLQERGHQLNAAFACAINNTFVPRTQWAQRALQSGDRVDVIAPITGG</sequence>
<dbReference type="OrthoDB" id="9800283at2"/>
<dbReference type="Proteomes" id="UP000260665">
    <property type="component" value="Unassembled WGS sequence"/>
</dbReference>
<gene>
    <name evidence="1" type="primary">thiS</name>
    <name evidence="1" type="ORF">DIC66_06930</name>
</gene>
<accession>A0A3E1RE82</accession>
<dbReference type="Gene3D" id="3.10.20.30">
    <property type="match status" value="1"/>
</dbReference>
<dbReference type="NCBIfam" id="TIGR01683">
    <property type="entry name" value="thiS"/>
    <property type="match status" value="1"/>
</dbReference>
<dbReference type="InterPro" id="IPR003749">
    <property type="entry name" value="ThiS/MoaD-like"/>
</dbReference>
<evidence type="ECO:0000313" key="1">
    <source>
        <dbReference type="EMBL" id="RFO97593.1"/>
    </source>
</evidence>
<protein>
    <submittedName>
        <fullName evidence="1">Thiamine biosynthesis protein ThiS</fullName>
    </submittedName>
</protein>
<dbReference type="RefSeq" id="WP_117175416.1">
    <property type="nucleotide sequence ID" value="NZ_QFZK01000003.1"/>
</dbReference>
<dbReference type="PANTHER" id="PTHR34472">
    <property type="entry name" value="SULFUR CARRIER PROTEIN THIS"/>
    <property type="match status" value="1"/>
</dbReference>